<sequence>MTEGTRIEDAVRSVLSTLPCSIALPAGTGKTELIAATVAQVAHAGGSSLVLTHTHAGVDTLRRRMKKFGVRREDVAVRTIDSWSYDLIAHFPELAGLKVTTTPDWSESAQYHLAAALAARSNAVVKMLGLSYTNLFVDEYQDCVAEQHRLIHALSTTVPTTILGDPLQSLLTFGITPPVEWETDVLPHFPAVELSHRPRRWEPDHADLGEWLMNVRDDLMSGSPIRLGSTPVRWVRKVHDRTFVAECKKMLAHEGTIAVMGKFRTDCVKAASMLNGGYSVMEALDEKVTVALAAKIDAGEAASVAFDIVEFAIKCSIGLAAHIPSEKRKRLLEGKSFTTTKEALKSAYEALTRVRDTPTPDAVLRAFHLLGKLSGVRIHCREAWNEVSRSLASAAAEGCTVTEALLQARNRTRATGRAAAARVVSRPLLVKGLEYDHVIILNPTSYSTQELYVALTRGSKSVTVISESSTLPAPVMAQHNKNRKRKL</sequence>
<accession>A0ABZ3FRM8</accession>
<dbReference type="InterPro" id="IPR000212">
    <property type="entry name" value="DNA_helicase_UvrD/REP"/>
</dbReference>
<name>A0ABZ3FRM8_9ACTN</name>
<gene>
    <name evidence="1" type="ORF">AADG42_09260</name>
</gene>
<proteinExistence type="predicted"/>
<dbReference type="PANTHER" id="PTHR11070:SF2">
    <property type="entry name" value="ATP-DEPENDENT DNA HELICASE SRS2"/>
    <property type="match status" value="1"/>
</dbReference>
<dbReference type="Pfam" id="PF13245">
    <property type="entry name" value="AAA_19"/>
    <property type="match status" value="1"/>
</dbReference>
<dbReference type="InterPro" id="IPR027417">
    <property type="entry name" value="P-loop_NTPase"/>
</dbReference>
<dbReference type="SUPFAM" id="SSF52540">
    <property type="entry name" value="P-loop containing nucleoside triphosphate hydrolases"/>
    <property type="match status" value="1"/>
</dbReference>
<dbReference type="PANTHER" id="PTHR11070">
    <property type="entry name" value="UVRD / RECB / PCRA DNA HELICASE FAMILY MEMBER"/>
    <property type="match status" value="1"/>
</dbReference>
<evidence type="ECO:0000313" key="2">
    <source>
        <dbReference type="Proteomes" id="UP001442841"/>
    </source>
</evidence>
<dbReference type="EMBL" id="CP154795">
    <property type="protein sequence ID" value="XAN07472.1"/>
    <property type="molecule type" value="Genomic_DNA"/>
</dbReference>
<evidence type="ECO:0000313" key="1">
    <source>
        <dbReference type="EMBL" id="XAN07472.1"/>
    </source>
</evidence>
<reference evidence="1 2" key="1">
    <citation type="submission" date="2024-04" db="EMBL/GenBank/DDBJ databases">
        <title>Isolation of an actinomycete strain from pig manure.</title>
        <authorList>
            <person name="Gong T."/>
            <person name="Yu Z."/>
            <person name="An M."/>
            <person name="Wei C."/>
            <person name="Yang W."/>
            <person name="Liu L."/>
        </authorList>
    </citation>
    <scope>NUCLEOTIDE SEQUENCE [LARGE SCALE GENOMIC DNA]</scope>
    <source>
        <strain evidence="1 2">ZF39</strain>
    </source>
</reference>
<protein>
    <submittedName>
        <fullName evidence="1">UvrD-helicase domain-containing protein</fullName>
    </submittedName>
</protein>
<dbReference type="RefSeq" id="WP_425308932.1">
    <property type="nucleotide sequence ID" value="NZ_CP154795.1"/>
</dbReference>
<keyword evidence="2" id="KW-1185">Reference proteome</keyword>
<organism evidence="1 2">
    <name type="scientific">Ammonicoccus fulvus</name>
    <dbReference type="NCBI Taxonomy" id="3138240"/>
    <lineage>
        <taxon>Bacteria</taxon>
        <taxon>Bacillati</taxon>
        <taxon>Actinomycetota</taxon>
        <taxon>Actinomycetes</taxon>
        <taxon>Propionibacteriales</taxon>
        <taxon>Propionibacteriaceae</taxon>
        <taxon>Ammonicoccus</taxon>
    </lineage>
</organism>
<dbReference type="Gene3D" id="3.40.50.300">
    <property type="entry name" value="P-loop containing nucleotide triphosphate hydrolases"/>
    <property type="match status" value="2"/>
</dbReference>
<dbReference type="Proteomes" id="UP001442841">
    <property type="component" value="Chromosome"/>
</dbReference>